<organism evidence="2 3">
    <name type="scientific">Verticillium longisporum</name>
    <name type="common">Verticillium dahliae var. longisporum</name>
    <dbReference type="NCBI Taxonomy" id="100787"/>
    <lineage>
        <taxon>Eukaryota</taxon>
        <taxon>Fungi</taxon>
        <taxon>Dikarya</taxon>
        <taxon>Ascomycota</taxon>
        <taxon>Pezizomycotina</taxon>
        <taxon>Sordariomycetes</taxon>
        <taxon>Hypocreomycetidae</taxon>
        <taxon>Glomerellales</taxon>
        <taxon>Plectosphaerellaceae</taxon>
        <taxon>Verticillium</taxon>
    </lineage>
</organism>
<evidence type="ECO:0000313" key="2">
    <source>
        <dbReference type="EMBL" id="CRK47850.1"/>
    </source>
</evidence>
<evidence type="ECO:0000313" key="3">
    <source>
        <dbReference type="Proteomes" id="UP000045706"/>
    </source>
</evidence>
<sequence>MSGRSSRCVDGENYLVMLGTRRRGLSKLAYSGKAGELASVAGQESGSLSAISEPARSTVSIFQRPLLSVSQVKPTKAVGHNSSRDLVQSPRGSTNRLCSQRLTEAMRAAVLNEGESLI</sequence>
<dbReference type="AlphaFoldDB" id="A0A0G4NN08"/>
<feature type="compositionally biased region" description="Polar residues" evidence="1">
    <location>
        <begin position="80"/>
        <end position="95"/>
    </location>
</feature>
<dbReference type="EMBL" id="CVQI01037050">
    <property type="protein sequence ID" value="CRK47850.1"/>
    <property type="molecule type" value="Genomic_DNA"/>
</dbReference>
<dbReference type="Proteomes" id="UP000045706">
    <property type="component" value="Unassembled WGS sequence"/>
</dbReference>
<protein>
    <submittedName>
        <fullName evidence="2">Uncharacterized protein</fullName>
    </submittedName>
</protein>
<gene>
    <name evidence="2" type="ORF">BN1723_007783</name>
</gene>
<evidence type="ECO:0000256" key="1">
    <source>
        <dbReference type="SAM" id="MobiDB-lite"/>
    </source>
</evidence>
<reference evidence="3" key="1">
    <citation type="submission" date="2015-05" db="EMBL/GenBank/DDBJ databases">
        <authorList>
            <person name="Fogelqvist Johan"/>
        </authorList>
    </citation>
    <scope>NUCLEOTIDE SEQUENCE [LARGE SCALE GENOMIC DNA]</scope>
</reference>
<proteinExistence type="predicted"/>
<accession>A0A0G4NN08</accession>
<feature type="region of interest" description="Disordered" evidence="1">
    <location>
        <begin position="73"/>
        <end position="95"/>
    </location>
</feature>
<name>A0A0G4NN08_VERLO</name>